<dbReference type="PRINTS" id="PR00111">
    <property type="entry name" value="ABHYDROLASE"/>
</dbReference>
<evidence type="ECO:0000313" key="2">
    <source>
        <dbReference type="EMBL" id="CCK29782.1"/>
    </source>
</evidence>
<name>K4R9F9_STRDJ</name>
<dbReference type="PANTHER" id="PTHR43194">
    <property type="entry name" value="HYDROLASE ALPHA/BETA FOLD FAMILY"/>
    <property type="match status" value="1"/>
</dbReference>
<dbReference type="Gene3D" id="3.40.50.1820">
    <property type="entry name" value="alpha/beta hydrolase"/>
    <property type="match status" value="1"/>
</dbReference>
<dbReference type="HOGENOM" id="CLU_020336_50_4_11"/>
<dbReference type="Proteomes" id="UP000008043">
    <property type="component" value="Chromosome"/>
</dbReference>
<evidence type="ECO:0000259" key="1">
    <source>
        <dbReference type="Pfam" id="PF12697"/>
    </source>
</evidence>
<dbReference type="Pfam" id="PF12697">
    <property type="entry name" value="Abhydrolase_6"/>
    <property type="match status" value="1"/>
</dbReference>
<feature type="domain" description="AB hydrolase-1" evidence="1">
    <location>
        <begin position="27"/>
        <end position="253"/>
    </location>
</feature>
<keyword evidence="3" id="KW-1185">Reference proteome</keyword>
<dbReference type="OrthoDB" id="63519at2"/>
<proteinExistence type="predicted"/>
<accession>K4R9F9</accession>
<organism evidence="2 3">
    <name type="scientific">Streptomyces davaonensis (strain DSM 101723 / JCM 4913 / KCC S-0913 / 768)</name>
    <dbReference type="NCBI Taxonomy" id="1214101"/>
    <lineage>
        <taxon>Bacteria</taxon>
        <taxon>Bacillati</taxon>
        <taxon>Actinomycetota</taxon>
        <taxon>Actinomycetes</taxon>
        <taxon>Kitasatosporales</taxon>
        <taxon>Streptomycetaceae</taxon>
        <taxon>Streptomyces</taxon>
    </lineage>
</organism>
<dbReference type="eggNOG" id="COG2267">
    <property type="taxonomic scope" value="Bacteria"/>
</dbReference>
<sequence length="280" mass="30687">MTQNQHLTAPDGTRIAYRDHRAPGPAVLLLHGLAGHQGEWDDLTARLLAGGHRVVTYDARGHGASTRRPRSVTREVCVADAAALIEHLSLSAVTLVGQSLGGHTAMLRAVARPDLVSALVLIEAGPGRPPAELPAQIGAWLDSWPKPFKSFQEASDFLGHEAWARGLEERADGWWPRADRDVMVGMITDLTRRDYWAEWSSTTAPALVIRGADGWMPEEEFQTMATTRDHTELHTIPSAAHDVHLDQPERLYAVVEAFMAATARSTPEADITCHLRTNEP</sequence>
<dbReference type="AlphaFoldDB" id="K4R9F9"/>
<dbReference type="GO" id="GO:0016787">
    <property type="term" value="F:hydrolase activity"/>
    <property type="evidence" value="ECO:0007669"/>
    <property type="project" value="UniProtKB-KW"/>
</dbReference>
<gene>
    <name evidence="2" type="ORF">BN159_5403</name>
</gene>
<dbReference type="PANTHER" id="PTHR43194:SF2">
    <property type="entry name" value="PEROXISOMAL MEMBRANE PROTEIN LPX1"/>
    <property type="match status" value="1"/>
</dbReference>
<evidence type="ECO:0000313" key="3">
    <source>
        <dbReference type="Proteomes" id="UP000008043"/>
    </source>
</evidence>
<dbReference type="InterPro" id="IPR000073">
    <property type="entry name" value="AB_hydrolase_1"/>
</dbReference>
<dbReference type="InterPro" id="IPR050228">
    <property type="entry name" value="Carboxylesterase_BioH"/>
</dbReference>
<dbReference type="KEGG" id="sdv:BN159_5403"/>
<protein>
    <submittedName>
        <fullName evidence="2">Hydrolase</fullName>
    </submittedName>
</protein>
<dbReference type="InterPro" id="IPR029058">
    <property type="entry name" value="AB_hydrolase_fold"/>
</dbReference>
<dbReference type="STRING" id="1214101.BN159_5403"/>
<dbReference type="SUPFAM" id="SSF53474">
    <property type="entry name" value="alpha/beta-Hydrolases"/>
    <property type="match status" value="1"/>
</dbReference>
<dbReference type="PATRIC" id="fig|1214101.3.peg.5486"/>
<keyword evidence="2" id="KW-0378">Hydrolase</keyword>
<dbReference type="RefSeq" id="WP_015660120.1">
    <property type="nucleotide sequence ID" value="NC_020504.1"/>
</dbReference>
<dbReference type="EMBL" id="HE971709">
    <property type="protein sequence ID" value="CCK29782.1"/>
    <property type="molecule type" value="Genomic_DNA"/>
</dbReference>
<reference evidence="2 3" key="1">
    <citation type="journal article" date="2012" name="J. Bacteriol.">
        <title>Genome sequence of the bacterium Streptomyces davawensis JCM 4913 and heterologous production of the unique antibiotic roseoflavin.</title>
        <authorList>
            <person name="Jankowitsch F."/>
            <person name="Schwarz J."/>
            <person name="Ruckert C."/>
            <person name="Gust B."/>
            <person name="Szczepanowski R."/>
            <person name="Blom J."/>
            <person name="Pelzer S."/>
            <person name="Kalinowski J."/>
            <person name="Mack M."/>
        </authorList>
    </citation>
    <scope>NUCLEOTIDE SEQUENCE [LARGE SCALE GENOMIC DNA]</scope>
    <source>
        <strain evidence="3">DSM 101723 / JCM 4913 / KCC S-0913 / 768</strain>
    </source>
</reference>